<accession>A0A3N4QA37</accession>
<comment type="caution">
    <text evidence="1">The sequence shown here is derived from an EMBL/GenBank/DDBJ whole genome shotgun (WGS) entry which is preliminary data.</text>
</comment>
<reference evidence="1 2" key="1">
    <citation type="submission" date="2018-11" db="EMBL/GenBank/DDBJ databases">
        <title>Chitinophaga lutea sp.nov., isolate from arsenic contaminated soil.</title>
        <authorList>
            <person name="Zong Y."/>
        </authorList>
    </citation>
    <scope>NUCLEOTIDE SEQUENCE [LARGE SCALE GENOMIC DNA]</scope>
    <source>
        <strain evidence="1 2">ZY74</strain>
    </source>
</reference>
<name>A0A3N4QA37_9BACT</name>
<dbReference type="EMBL" id="RPDH01000002">
    <property type="protein sequence ID" value="RPE08584.1"/>
    <property type="molecule type" value="Genomic_DNA"/>
</dbReference>
<evidence type="ECO:0008006" key="3">
    <source>
        <dbReference type="Google" id="ProtNLM"/>
    </source>
</evidence>
<proteinExistence type="predicted"/>
<evidence type="ECO:0000313" key="2">
    <source>
        <dbReference type="Proteomes" id="UP000278351"/>
    </source>
</evidence>
<dbReference type="Proteomes" id="UP000278351">
    <property type="component" value="Unassembled WGS sequence"/>
</dbReference>
<gene>
    <name evidence="1" type="ORF">EGT74_16210</name>
</gene>
<organism evidence="1 2">
    <name type="scientific">Chitinophaga lutea</name>
    <dbReference type="NCBI Taxonomy" id="2488634"/>
    <lineage>
        <taxon>Bacteria</taxon>
        <taxon>Pseudomonadati</taxon>
        <taxon>Bacteroidota</taxon>
        <taxon>Chitinophagia</taxon>
        <taxon>Chitinophagales</taxon>
        <taxon>Chitinophagaceae</taxon>
        <taxon>Chitinophaga</taxon>
    </lineage>
</organism>
<evidence type="ECO:0000313" key="1">
    <source>
        <dbReference type="EMBL" id="RPE08584.1"/>
    </source>
</evidence>
<dbReference type="AlphaFoldDB" id="A0A3N4QA37"/>
<sequence length="253" mass="26436">MVLLTMAFGCKKEDYTYKGPSVIEFSNPPGNVNTRTIYTANAPVVDSALIQLIGAQVSTETKIGWDTTTTTAVLPTDVQPVGTYGQASIPANSSHGKIAFTLQPTAAGKKLVLVLKDGDVKASVNAKTMTFNVTAVPVDWFLTGTTLTKTVKPTATTGNDTIRVRITAAAARFKQAVTFDYTIKAGSTAVEGTDFTFVTPKGKATIPAGGGDAVVVVKFNPVTASKKLDLLLSSAPGISVPAARNTFSFTVNP</sequence>
<keyword evidence="2" id="KW-1185">Reference proteome</keyword>
<protein>
    <recommendedName>
        <fullName evidence="3">DUF1735 domain-containing protein</fullName>
    </recommendedName>
</protein>